<dbReference type="VEuPathDB" id="FungiDB:BO78DRAFT_386882"/>
<evidence type="ECO:0000313" key="2">
    <source>
        <dbReference type="Proteomes" id="UP000248423"/>
    </source>
</evidence>
<keyword evidence="2" id="KW-1185">Reference proteome</keyword>
<accession>A0A319EFN0</accession>
<reference evidence="1 2" key="1">
    <citation type="submission" date="2018-02" db="EMBL/GenBank/DDBJ databases">
        <title>The genomes of Aspergillus section Nigri reveals drivers in fungal speciation.</title>
        <authorList>
            <consortium name="DOE Joint Genome Institute"/>
            <person name="Vesth T.C."/>
            <person name="Nybo J."/>
            <person name="Theobald S."/>
            <person name="Brandl J."/>
            <person name="Frisvad J.C."/>
            <person name="Nielsen K.F."/>
            <person name="Lyhne E.K."/>
            <person name="Kogle M.E."/>
            <person name="Kuo A."/>
            <person name="Riley R."/>
            <person name="Clum A."/>
            <person name="Nolan M."/>
            <person name="Lipzen A."/>
            <person name="Salamov A."/>
            <person name="Henrissat B."/>
            <person name="Wiebenga A."/>
            <person name="De vries R.P."/>
            <person name="Grigoriev I.V."/>
            <person name="Mortensen U.H."/>
            <person name="Andersen M.R."/>
            <person name="Baker S.E."/>
        </authorList>
    </citation>
    <scope>NUCLEOTIDE SEQUENCE [LARGE SCALE GENOMIC DNA]</scope>
    <source>
        <strain evidence="1 2">CBS 121057</strain>
    </source>
</reference>
<evidence type="ECO:0000313" key="1">
    <source>
        <dbReference type="EMBL" id="PYI06515.1"/>
    </source>
</evidence>
<dbReference type="AlphaFoldDB" id="A0A319EFN0"/>
<dbReference type="SUPFAM" id="SSF56112">
    <property type="entry name" value="Protein kinase-like (PK-like)"/>
    <property type="match status" value="1"/>
</dbReference>
<sequence length="246" mass="28747">MPRGKAPLIRMYPVRLLSEYVDKPTNDIIYRFQVDDKIKYLSAAPGTYAPNTTPSLPPQDYGRNNAAIAYIGKHGDLKHKFENWRGVREERLWHRVIIRCLELEEPERLRLAISAYMDPATPYYAKIKLFQIIDLENETMVYEILRDTSIAPKFRGHIDENGRVVGFILEKVESRMPADRDFEACKAVLQRFHNLGWVHNNLKKEHFLIRPDGSARLISFGQSRARESNLDVLDEMKELYRIFGRL</sequence>
<dbReference type="STRING" id="1448318.A0A319EFN0"/>
<dbReference type="OrthoDB" id="2687876at2759"/>
<organism evidence="1 2">
    <name type="scientific">Aspergillus sclerotiicarbonarius (strain CBS 121057 / IBT 28362)</name>
    <dbReference type="NCBI Taxonomy" id="1448318"/>
    <lineage>
        <taxon>Eukaryota</taxon>
        <taxon>Fungi</taxon>
        <taxon>Dikarya</taxon>
        <taxon>Ascomycota</taxon>
        <taxon>Pezizomycotina</taxon>
        <taxon>Eurotiomycetes</taxon>
        <taxon>Eurotiomycetidae</taxon>
        <taxon>Eurotiales</taxon>
        <taxon>Aspergillaceae</taxon>
        <taxon>Aspergillus</taxon>
        <taxon>Aspergillus subgen. Circumdati</taxon>
    </lineage>
</organism>
<protein>
    <recommendedName>
        <fullName evidence="3">Protein kinase domain-containing protein</fullName>
    </recommendedName>
</protein>
<dbReference type="InterPro" id="IPR011009">
    <property type="entry name" value="Kinase-like_dom_sf"/>
</dbReference>
<proteinExistence type="predicted"/>
<evidence type="ECO:0008006" key="3">
    <source>
        <dbReference type="Google" id="ProtNLM"/>
    </source>
</evidence>
<name>A0A319EFN0_ASPSB</name>
<dbReference type="EMBL" id="KZ826349">
    <property type="protein sequence ID" value="PYI06515.1"/>
    <property type="molecule type" value="Genomic_DNA"/>
</dbReference>
<dbReference type="Proteomes" id="UP000248423">
    <property type="component" value="Unassembled WGS sequence"/>
</dbReference>
<gene>
    <name evidence="1" type="ORF">BO78DRAFT_386882</name>
</gene>